<protein>
    <recommendedName>
        <fullName evidence="2">DUF4431 domain-containing protein</fullName>
    </recommendedName>
</protein>
<dbReference type="OrthoDB" id="1522627at2"/>
<keyword evidence="4" id="KW-1185">Reference proteome</keyword>
<evidence type="ECO:0000313" key="4">
    <source>
        <dbReference type="Proteomes" id="UP000054725"/>
    </source>
</evidence>
<dbReference type="EMBL" id="LNYO01000013">
    <property type="protein sequence ID" value="KTD36751.1"/>
    <property type="molecule type" value="Genomic_DNA"/>
</dbReference>
<feature type="domain" description="DUF4431" evidence="2">
    <location>
        <begin position="96"/>
        <end position="141"/>
    </location>
</feature>
<evidence type="ECO:0000259" key="2">
    <source>
        <dbReference type="Pfam" id="PF14485"/>
    </source>
</evidence>
<sequence length="151" mass="16736">MKLLLTLIAMALFASALADSGNQPQVEGCIVEGSQIHLMGKLMSMAPVLTDDSSNQNEKQTETYWILSTDKSYCGEGYNSETRTLYRLEEPISRFELVLKPEQYEEEQDLLGKKVIIEGKVLLANTGEHHTQMLIDVKTIESANCNPGPAS</sequence>
<evidence type="ECO:0000256" key="1">
    <source>
        <dbReference type="SAM" id="SignalP"/>
    </source>
</evidence>
<organism evidence="3 4">
    <name type="scientific">Legionella nautarum</name>
    <dbReference type="NCBI Taxonomy" id="45070"/>
    <lineage>
        <taxon>Bacteria</taxon>
        <taxon>Pseudomonadati</taxon>
        <taxon>Pseudomonadota</taxon>
        <taxon>Gammaproteobacteria</taxon>
        <taxon>Legionellales</taxon>
        <taxon>Legionellaceae</taxon>
        <taxon>Legionella</taxon>
    </lineage>
</organism>
<keyword evidence="1" id="KW-0732">Signal</keyword>
<comment type="caution">
    <text evidence="3">The sequence shown here is derived from an EMBL/GenBank/DDBJ whole genome shotgun (WGS) entry which is preliminary data.</text>
</comment>
<dbReference type="Pfam" id="PF14485">
    <property type="entry name" value="DUF4431"/>
    <property type="match status" value="1"/>
</dbReference>
<dbReference type="STRING" id="45070.Lnau_1735"/>
<accession>A0A0W0WWS2</accession>
<dbReference type="AlphaFoldDB" id="A0A0W0WWS2"/>
<feature type="chain" id="PRO_5006915876" description="DUF4431 domain-containing protein" evidence="1">
    <location>
        <begin position="19"/>
        <end position="151"/>
    </location>
</feature>
<dbReference type="InterPro" id="IPR027826">
    <property type="entry name" value="DUF4431"/>
</dbReference>
<proteinExistence type="predicted"/>
<evidence type="ECO:0000313" key="3">
    <source>
        <dbReference type="EMBL" id="KTD36751.1"/>
    </source>
</evidence>
<name>A0A0W0WWS2_9GAMM</name>
<reference evidence="3 4" key="1">
    <citation type="submission" date="2015-11" db="EMBL/GenBank/DDBJ databases">
        <title>Genomic analysis of 38 Legionella species identifies large and diverse effector repertoires.</title>
        <authorList>
            <person name="Burstein D."/>
            <person name="Amaro F."/>
            <person name="Zusman T."/>
            <person name="Lifshitz Z."/>
            <person name="Cohen O."/>
            <person name="Gilbert J.A."/>
            <person name="Pupko T."/>
            <person name="Shuman H.A."/>
            <person name="Segal G."/>
        </authorList>
    </citation>
    <scope>NUCLEOTIDE SEQUENCE [LARGE SCALE GENOMIC DNA]</scope>
    <source>
        <strain evidence="3 4">ATCC 49506</strain>
    </source>
</reference>
<dbReference type="RefSeq" id="WP_058504715.1">
    <property type="nucleotide sequence ID" value="NZ_CAAAIF010000006.1"/>
</dbReference>
<feature type="signal peptide" evidence="1">
    <location>
        <begin position="1"/>
        <end position="18"/>
    </location>
</feature>
<dbReference type="PATRIC" id="fig|45070.6.peg.1818"/>
<gene>
    <name evidence="3" type="ORF">Lnau_1735</name>
</gene>
<dbReference type="Proteomes" id="UP000054725">
    <property type="component" value="Unassembled WGS sequence"/>
</dbReference>